<dbReference type="Proteomes" id="UP000887565">
    <property type="component" value="Unplaced"/>
</dbReference>
<keyword evidence="1" id="KW-1185">Reference proteome</keyword>
<protein>
    <submittedName>
        <fullName evidence="2">Uncharacterized protein</fullName>
    </submittedName>
</protein>
<evidence type="ECO:0000313" key="2">
    <source>
        <dbReference type="WBParaSite" id="nRc.2.0.1.t32732-RA"/>
    </source>
</evidence>
<reference evidence="2" key="1">
    <citation type="submission" date="2022-11" db="UniProtKB">
        <authorList>
            <consortium name="WormBaseParasite"/>
        </authorList>
    </citation>
    <scope>IDENTIFICATION</scope>
</reference>
<sequence>MDQQAIRQSDLASKFLTLFDVQDAIACHLLIERFFVDLFVGQTRGEDDEGHMAH</sequence>
<name>A0A915K3E6_ROMCU</name>
<dbReference type="AlphaFoldDB" id="A0A915K3E6"/>
<proteinExistence type="predicted"/>
<organism evidence="1 2">
    <name type="scientific">Romanomermis culicivorax</name>
    <name type="common">Nematode worm</name>
    <dbReference type="NCBI Taxonomy" id="13658"/>
    <lineage>
        <taxon>Eukaryota</taxon>
        <taxon>Metazoa</taxon>
        <taxon>Ecdysozoa</taxon>
        <taxon>Nematoda</taxon>
        <taxon>Enoplea</taxon>
        <taxon>Dorylaimia</taxon>
        <taxon>Mermithida</taxon>
        <taxon>Mermithoidea</taxon>
        <taxon>Mermithidae</taxon>
        <taxon>Romanomermis</taxon>
    </lineage>
</organism>
<accession>A0A915K3E6</accession>
<evidence type="ECO:0000313" key="1">
    <source>
        <dbReference type="Proteomes" id="UP000887565"/>
    </source>
</evidence>
<dbReference type="WBParaSite" id="nRc.2.0.1.t32732-RA">
    <property type="protein sequence ID" value="nRc.2.0.1.t32732-RA"/>
    <property type="gene ID" value="nRc.2.0.1.g32732"/>
</dbReference>